<evidence type="ECO:0000256" key="5">
    <source>
        <dbReference type="ARBA" id="ARBA00023004"/>
    </source>
</evidence>
<dbReference type="PRINTS" id="PR00625">
    <property type="entry name" value="JDOMAIN"/>
</dbReference>
<feature type="domain" description="DPH-type MB" evidence="9">
    <location>
        <begin position="228"/>
        <end position="306"/>
    </location>
</feature>
<keyword evidence="11" id="KW-1185">Reference proteome</keyword>
<dbReference type="Gene3D" id="3.10.660.10">
    <property type="entry name" value="DPH Zinc finger"/>
    <property type="match status" value="1"/>
</dbReference>
<protein>
    <recommendedName>
        <fullName evidence="12">J domain-containing protein</fullName>
    </recommendedName>
</protein>
<dbReference type="InterPro" id="IPR001623">
    <property type="entry name" value="DnaJ_domain"/>
</dbReference>
<organism evidence="10 11">
    <name type="scientific">Musa balbisiana</name>
    <name type="common">Banana</name>
    <dbReference type="NCBI Taxonomy" id="52838"/>
    <lineage>
        <taxon>Eukaryota</taxon>
        <taxon>Viridiplantae</taxon>
        <taxon>Streptophyta</taxon>
        <taxon>Embryophyta</taxon>
        <taxon>Tracheophyta</taxon>
        <taxon>Spermatophyta</taxon>
        <taxon>Magnoliopsida</taxon>
        <taxon>Liliopsida</taxon>
        <taxon>Zingiberales</taxon>
        <taxon>Musaceae</taxon>
        <taxon>Musa</taxon>
    </lineage>
</organism>
<evidence type="ECO:0000256" key="6">
    <source>
        <dbReference type="ARBA" id="ARBA00023242"/>
    </source>
</evidence>
<dbReference type="GO" id="GO:0005634">
    <property type="term" value="C:nucleus"/>
    <property type="evidence" value="ECO:0007669"/>
    <property type="project" value="UniProtKB-SubCell"/>
</dbReference>
<dbReference type="GO" id="GO:0005783">
    <property type="term" value="C:endoplasmic reticulum"/>
    <property type="evidence" value="ECO:0007669"/>
    <property type="project" value="UniProtKB-ARBA"/>
</dbReference>
<comment type="similarity">
    <text evidence="3">Belongs to the DPH4 family.</text>
</comment>
<dbReference type="Pfam" id="PF00226">
    <property type="entry name" value="DnaJ"/>
    <property type="match status" value="1"/>
</dbReference>
<dbReference type="GO" id="GO:0046872">
    <property type="term" value="F:metal ion binding"/>
    <property type="evidence" value="ECO:0007669"/>
    <property type="project" value="UniProtKB-KW"/>
</dbReference>
<evidence type="ECO:0000313" key="11">
    <source>
        <dbReference type="Proteomes" id="UP000317650"/>
    </source>
</evidence>
<evidence type="ECO:0000256" key="3">
    <source>
        <dbReference type="ARBA" id="ARBA00006169"/>
    </source>
</evidence>
<evidence type="ECO:0000259" key="9">
    <source>
        <dbReference type="PROSITE" id="PS51074"/>
    </source>
</evidence>
<proteinExistence type="inferred from homology"/>
<dbReference type="PROSITE" id="PS50076">
    <property type="entry name" value="DNAJ_2"/>
    <property type="match status" value="1"/>
</dbReference>
<name>A0A4S8JE26_MUSBA</name>
<comment type="subcellular location">
    <subcellularLocation>
        <location evidence="2">Cytoplasm</location>
    </subcellularLocation>
    <subcellularLocation>
        <location evidence="1">Nucleus</location>
    </subcellularLocation>
</comment>
<dbReference type="SMART" id="SM00271">
    <property type="entry name" value="DnaJ"/>
    <property type="match status" value="1"/>
</dbReference>
<evidence type="ECO:0000256" key="2">
    <source>
        <dbReference type="ARBA" id="ARBA00004496"/>
    </source>
</evidence>
<feature type="region of interest" description="Disordered" evidence="7">
    <location>
        <begin position="25"/>
        <end position="44"/>
    </location>
</feature>
<dbReference type="SUPFAM" id="SSF46565">
    <property type="entry name" value="Chaperone J-domain"/>
    <property type="match status" value="1"/>
</dbReference>
<dbReference type="PANTHER" id="PTHR21454">
    <property type="entry name" value="DPH3 HOMOLOG-RELATED"/>
    <property type="match status" value="1"/>
</dbReference>
<dbReference type="GO" id="GO:0017183">
    <property type="term" value="P:protein histidyl modification to diphthamide"/>
    <property type="evidence" value="ECO:0007669"/>
    <property type="project" value="InterPro"/>
</dbReference>
<dbReference type="Proteomes" id="UP000317650">
    <property type="component" value="Chromosome 7"/>
</dbReference>
<dbReference type="Pfam" id="PF05207">
    <property type="entry name" value="Zn_ribbon_CSL"/>
    <property type="match status" value="1"/>
</dbReference>
<dbReference type="PROSITE" id="PS51074">
    <property type="entry name" value="DPH_MB"/>
    <property type="match status" value="1"/>
</dbReference>
<gene>
    <name evidence="10" type="ORF">C4D60_Mb07t08530</name>
</gene>
<dbReference type="InterPro" id="IPR036869">
    <property type="entry name" value="J_dom_sf"/>
</dbReference>
<accession>A0A4S8JE26</accession>
<dbReference type="InterPro" id="IPR036671">
    <property type="entry name" value="DPH_MB_sf"/>
</dbReference>
<dbReference type="Gene3D" id="1.10.287.110">
    <property type="entry name" value="DnaJ domain"/>
    <property type="match status" value="1"/>
</dbReference>
<keyword evidence="5" id="KW-0408">Iron</keyword>
<dbReference type="AlphaFoldDB" id="A0A4S8JE26"/>
<dbReference type="PANTHER" id="PTHR21454:SF47">
    <property type="entry name" value="DNAJ HEAT SHOCK N-TERMINAL DOMAIN-CONTAINING PROTEIN"/>
    <property type="match status" value="1"/>
</dbReference>
<evidence type="ECO:0000256" key="4">
    <source>
        <dbReference type="ARBA" id="ARBA00022723"/>
    </source>
</evidence>
<feature type="domain" description="J" evidence="8">
    <location>
        <begin position="149"/>
        <end position="218"/>
    </location>
</feature>
<keyword evidence="4" id="KW-0479">Metal-binding</keyword>
<dbReference type="InterPro" id="IPR044248">
    <property type="entry name" value="DPH3/4-like"/>
</dbReference>
<dbReference type="EMBL" id="PYDT01000005">
    <property type="protein sequence ID" value="THU60050.1"/>
    <property type="molecule type" value="Genomic_DNA"/>
</dbReference>
<reference evidence="10 11" key="1">
    <citation type="journal article" date="2019" name="Nat. Plants">
        <title>Genome sequencing of Musa balbisiana reveals subgenome evolution and function divergence in polyploid bananas.</title>
        <authorList>
            <person name="Yao X."/>
        </authorList>
    </citation>
    <scope>NUCLEOTIDE SEQUENCE [LARGE SCALE GENOMIC DNA]</scope>
    <source>
        <strain evidence="11">cv. DH-PKW</strain>
        <tissue evidence="10">Leaves</tissue>
    </source>
</reference>
<dbReference type="InterPro" id="IPR007872">
    <property type="entry name" value="DPH_MB_dom"/>
</dbReference>
<sequence>MACINMFNPDHPSLHDAAMSPRMSFSSDFNMQPPPARTPGPPPDPDFEFSVGSHPMMAADQLFFKGRLLPLKDNHQCGGHRITTLRDELRANGSGERLPKGSIKWRGLLGLRKTAAKKGDKKEDELPGKSPQVKLLAMFLTGKSFFQRTHYEVLSVEEHASYDEIRASYKTAILNSHPDKLHKKSDASTDHQRDFLDVQKAWEVLSDSMSRANYDKELQSMRQELEVPANEIELRDMSVESVGDFEELFYECRCGDYFSITWSELKEMGIILDKESVEVHSSTVSLPASVLIPCGSCSLKVRLTIDRSS</sequence>
<evidence type="ECO:0000256" key="1">
    <source>
        <dbReference type="ARBA" id="ARBA00004123"/>
    </source>
</evidence>
<dbReference type="GO" id="GO:0005829">
    <property type="term" value="C:cytosol"/>
    <property type="evidence" value="ECO:0007669"/>
    <property type="project" value="TreeGrafter"/>
</dbReference>
<comment type="caution">
    <text evidence="10">The sequence shown here is derived from an EMBL/GenBank/DDBJ whole genome shotgun (WGS) entry which is preliminary data.</text>
</comment>
<evidence type="ECO:0008006" key="12">
    <source>
        <dbReference type="Google" id="ProtNLM"/>
    </source>
</evidence>
<evidence type="ECO:0000313" key="10">
    <source>
        <dbReference type="EMBL" id="THU60050.1"/>
    </source>
</evidence>
<evidence type="ECO:0000256" key="7">
    <source>
        <dbReference type="SAM" id="MobiDB-lite"/>
    </source>
</evidence>
<dbReference type="CDD" id="cd06257">
    <property type="entry name" value="DnaJ"/>
    <property type="match status" value="1"/>
</dbReference>
<feature type="compositionally biased region" description="Pro residues" evidence="7">
    <location>
        <begin position="32"/>
        <end position="44"/>
    </location>
</feature>
<dbReference type="SUPFAM" id="SSF144217">
    <property type="entry name" value="CSL zinc finger"/>
    <property type="match status" value="1"/>
</dbReference>
<dbReference type="STRING" id="52838.A0A4S8JE26"/>
<keyword evidence="6" id="KW-0539">Nucleus</keyword>
<evidence type="ECO:0000259" key="8">
    <source>
        <dbReference type="PROSITE" id="PS50076"/>
    </source>
</evidence>